<sequence length="746" mass="78406">MLLRRTPAAALLRAHPHPHPHPHPPCIITTRPYAQPAASSPPPTKDRTAWTPPAPALATANTLTLFSPDPAALLIALRSTLTGMLDIAARSSPSQHSHSHVLLYALSKSLPHDILHHALAILNNNHHHQQASSSSSSSPLLTRIGTLSTSIPLGLLPPQQQQQQHADSSTNTDPNQPLHAVALSLLPASHATPFRSQLRGKAKIQVGRWMQHKERSNASPPAAAAAAELELNPISSDAPSWKDLWGRENASGALPDAIAHIPASAHLATLLFSDPAPQGILEGLDAHFPHSSLLGLIAPPTPFESAGQHDQTLLFSSSPAAAAAAEEKEGPDRFAKGAVGVVLHHPLEQIQADAQQQRRPALDRPFPDGLVPLIPQHTRHSSSSSSSSSHTQSGAQGGERRRRHAITRARGNIISQLNGTNAAQAFLADLHARRTTTTTSSSSTDEKAKEEGQPADGLTDREMARGAKKEEEFFVGVFRDARASGIGPGEDVEEPLLLAPLLSGAPSRGTLSLDTEVDLGPGPGVFTQPGQEHGGDTGLYAQFFYRPTPPPPSSPTEAQSVPPPTASASASASASLLTPLSIPGPDPSLWAMPRFLFLTLPHAWAEHASAVMAAASRAREAREARMMQAHAHAGGGEGPEGPEEEQKKGGKARVMALPNLFVAASERGWVGKDAARGAHAHAHADADVDVDVVGPAGGAAEGKGTGTGKANAPRAAVAVPDRLARQTQWGNVPFGRAVLSLRSRER</sequence>
<feature type="compositionally biased region" description="Low complexity" evidence="1">
    <location>
        <begin position="152"/>
        <end position="164"/>
    </location>
</feature>
<feature type="region of interest" description="Disordered" evidence="1">
    <location>
        <begin position="526"/>
        <end position="570"/>
    </location>
</feature>
<keyword evidence="3" id="KW-1185">Reference proteome</keyword>
<feature type="region of interest" description="Disordered" evidence="1">
    <location>
        <begin position="434"/>
        <end position="461"/>
    </location>
</feature>
<evidence type="ECO:0000256" key="1">
    <source>
        <dbReference type="SAM" id="MobiDB-lite"/>
    </source>
</evidence>
<gene>
    <name evidence="2" type="ORF">OC842_007524</name>
</gene>
<comment type="caution">
    <text evidence="2">The sequence shown here is derived from an EMBL/GenBank/DDBJ whole genome shotgun (WGS) entry which is preliminary data.</text>
</comment>
<dbReference type="EMBL" id="JAPDMQ010001056">
    <property type="protein sequence ID" value="KAK0519203.1"/>
    <property type="molecule type" value="Genomic_DNA"/>
</dbReference>
<proteinExistence type="predicted"/>
<accession>A0AAN6JGM9</accession>
<evidence type="ECO:0008006" key="4">
    <source>
        <dbReference type="Google" id="ProtNLM"/>
    </source>
</evidence>
<organism evidence="2 3">
    <name type="scientific">Tilletia horrida</name>
    <dbReference type="NCBI Taxonomy" id="155126"/>
    <lineage>
        <taxon>Eukaryota</taxon>
        <taxon>Fungi</taxon>
        <taxon>Dikarya</taxon>
        <taxon>Basidiomycota</taxon>
        <taxon>Ustilaginomycotina</taxon>
        <taxon>Exobasidiomycetes</taxon>
        <taxon>Tilletiales</taxon>
        <taxon>Tilletiaceae</taxon>
        <taxon>Tilletia</taxon>
    </lineage>
</organism>
<feature type="compositionally biased region" description="Polar residues" evidence="1">
    <location>
        <begin position="165"/>
        <end position="175"/>
    </location>
</feature>
<dbReference type="AlphaFoldDB" id="A0AAN6JGM9"/>
<feature type="region of interest" description="Disordered" evidence="1">
    <location>
        <begin position="152"/>
        <end position="177"/>
    </location>
</feature>
<protein>
    <recommendedName>
        <fullName evidence="4">FIST domain-containing protein</fullName>
    </recommendedName>
</protein>
<feature type="region of interest" description="Disordered" evidence="1">
    <location>
        <begin position="622"/>
        <end position="650"/>
    </location>
</feature>
<name>A0AAN6JGM9_9BASI</name>
<feature type="region of interest" description="Disordered" evidence="1">
    <location>
        <begin position="353"/>
        <end position="403"/>
    </location>
</feature>
<feature type="compositionally biased region" description="Basic and acidic residues" evidence="1">
    <location>
        <begin position="444"/>
        <end position="461"/>
    </location>
</feature>
<reference evidence="2" key="1">
    <citation type="journal article" date="2023" name="PhytoFront">
        <title>Draft Genome Resources of Seven Strains of Tilletia horrida, Causal Agent of Kernel Smut of Rice.</title>
        <authorList>
            <person name="Khanal S."/>
            <person name="Antony Babu S."/>
            <person name="Zhou X.G."/>
        </authorList>
    </citation>
    <scope>NUCLEOTIDE SEQUENCE</scope>
    <source>
        <strain evidence="2">TX3</strain>
    </source>
</reference>
<evidence type="ECO:0000313" key="3">
    <source>
        <dbReference type="Proteomes" id="UP001176521"/>
    </source>
</evidence>
<dbReference type="Proteomes" id="UP001176521">
    <property type="component" value="Unassembled WGS sequence"/>
</dbReference>
<evidence type="ECO:0000313" key="2">
    <source>
        <dbReference type="EMBL" id="KAK0519203.1"/>
    </source>
</evidence>